<dbReference type="InterPro" id="IPR050179">
    <property type="entry name" value="Trans_hexapeptide_repeat"/>
</dbReference>
<dbReference type="AlphaFoldDB" id="A0A5C5EKT7"/>
<dbReference type="EMBL" id="JAIFOC010000111">
    <property type="protein sequence ID" value="MBX4223438.1"/>
    <property type="molecule type" value="Genomic_DNA"/>
</dbReference>
<dbReference type="CDD" id="cd03360">
    <property type="entry name" value="LbH_AT_putative"/>
    <property type="match status" value="1"/>
</dbReference>
<protein>
    <submittedName>
        <fullName evidence="3">Acetyltransferase</fullName>
    </submittedName>
</protein>
<feature type="domain" description="PglD N-terminal" evidence="2">
    <location>
        <begin position="3"/>
        <end position="80"/>
    </location>
</feature>
<dbReference type="SUPFAM" id="SSF51161">
    <property type="entry name" value="Trimeric LpxA-like enzymes"/>
    <property type="match status" value="1"/>
</dbReference>
<proteinExistence type="predicted"/>
<dbReference type="RefSeq" id="WP_010778150.1">
    <property type="nucleotide sequence ID" value="NZ_CP038163.1"/>
</dbReference>
<organism evidence="3 4">
    <name type="scientific">Enterococcus faecium</name>
    <name type="common">Streptococcus faecium</name>
    <dbReference type="NCBI Taxonomy" id="1352"/>
    <lineage>
        <taxon>Bacteria</taxon>
        <taxon>Bacillati</taxon>
        <taxon>Bacillota</taxon>
        <taxon>Bacilli</taxon>
        <taxon>Lactobacillales</taxon>
        <taxon>Enterococcaceae</taxon>
        <taxon>Enterococcus</taxon>
    </lineage>
</organism>
<dbReference type="PANTHER" id="PTHR43300:SF7">
    <property type="entry name" value="UDP-N-ACETYLBACILLOSAMINE N-ACETYLTRANSFERASE"/>
    <property type="match status" value="1"/>
</dbReference>
<evidence type="ECO:0000313" key="3">
    <source>
        <dbReference type="EMBL" id="MBX4223438.1"/>
    </source>
</evidence>
<gene>
    <name evidence="3" type="ORF">KYX88_11550</name>
</gene>
<dbReference type="Proteomes" id="UP001139644">
    <property type="component" value="Unassembled WGS sequence"/>
</dbReference>
<dbReference type="InterPro" id="IPR041561">
    <property type="entry name" value="PglD_N"/>
</dbReference>
<dbReference type="PANTHER" id="PTHR43300">
    <property type="entry name" value="ACETYLTRANSFERASE"/>
    <property type="match status" value="1"/>
</dbReference>
<dbReference type="InterPro" id="IPR020019">
    <property type="entry name" value="AcTrfase_PglD-like"/>
</dbReference>
<dbReference type="Pfam" id="PF17836">
    <property type="entry name" value="PglD_N"/>
    <property type="match status" value="1"/>
</dbReference>
<feature type="site" description="Increases basicity of active site His" evidence="1">
    <location>
        <position position="137"/>
    </location>
</feature>
<feature type="active site" description="Proton acceptor" evidence="1">
    <location>
        <position position="136"/>
    </location>
</feature>
<dbReference type="Gene3D" id="2.160.10.10">
    <property type="entry name" value="Hexapeptide repeat proteins"/>
    <property type="match status" value="1"/>
</dbReference>
<name>A0A5C5EKT7_ENTFC</name>
<sequence>MKAIIVGAGGFGKEIAFLLQSVSRYELVGFVDDSLKMQNQELLEKPILGTIDLLIELEEETAIFLGIASPDIKEKIYQKINKNNKLIFPNLVAPSALVGINVQLGIGNILMPYTTYTADVVLGNFNMINIGSTIGHDTQIGNYNSVFPSVNISGHVILGDKNEIGVGTKIIQNLSIGNTNIIGAGSVVIKNINNNTKNVGVPTKVIERWD</sequence>
<evidence type="ECO:0000313" key="4">
    <source>
        <dbReference type="Proteomes" id="UP001139644"/>
    </source>
</evidence>
<evidence type="ECO:0000259" key="2">
    <source>
        <dbReference type="Pfam" id="PF17836"/>
    </source>
</evidence>
<dbReference type="Gene3D" id="3.40.50.20">
    <property type="match status" value="1"/>
</dbReference>
<accession>A0A5C5EKT7</accession>
<reference evidence="3" key="1">
    <citation type="journal article" date="2022" name="J. Anim. Sci.">
        <title>Whole genome sequence analyses-based assessment of virulence potential and antimicrobial susceptibilities and resistance of Enterococcus faecium strains isolated from commercial swine and cattle probiotic products.</title>
        <authorList>
            <person name="Shridhar P.B."/>
            <person name="Amachawadi R.G."/>
            <person name="Tokach M."/>
            <person name="Patel I."/>
            <person name="Gangiredla J."/>
            <person name="Mammel M."/>
            <person name="Nagaraja T.G."/>
        </authorList>
    </citation>
    <scope>NUCLEOTIDE SEQUENCE</scope>
    <source>
        <strain evidence="3">EF215</strain>
    </source>
</reference>
<evidence type="ECO:0000256" key="1">
    <source>
        <dbReference type="PIRSR" id="PIRSR620019-1"/>
    </source>
</evidence>
<dbReference type="InterPro" id="IPR011004">
    <property type="entry name" value="Trimer_LpxA-like_sf"/>
</dbReference>
<comment type="caution">
    <text evidence="3">The sequence shown here is derived from an EMBL/GenBank/DDBJ whole genome shotgun (WGS) entry which is preliminary data.</text>
</comment>
<dbReference type="NCBIfam" id="TIGR03570">
    <property type="entry name" value="NeuD_NnaD"/>
    <property type="match status" value="1"/>
</dbReference>